<dbReference type="Proteomes" id="UP000789920">
    <property type="component" value="Unassembled WGS sequence"/>
</dbReference>
<evidence type="ECO:0000313" key="1">
    <source>
        <dbReference type="EMBL" id="CAG8803525.1"/>
    </source>
</evidence>
<dbReference type="EMBL" id="CAJVQC010063288">
    <property type="protein sequence ID" value="CAG8803525.1"/>
    <property type="molecule type" value="Genomic_DNA"/>
</dbReference>
<comment type="caution">
    <text evidence="1">The sequence shown here is derived from an EMBL/GenBank/DDBJ whole genome shotgun (WGS) entry which is preliminary data.</text>
</comment>
<keyword evidence="2" id="KW-1185">Reference proteome</keyword>
<name>A0ACA9RQC5_9GLOM</name>
<reference evidence="1" key="1">
    <citation type="submission" date="2021-06" db="EMBL/GenBank/DDBJ databases">
        <authorList>
            <person name="Kallberg Y."/>
            <person name="Tangrot J."/>
            <person name="Rosling A."/>
        </authorList>
    </citation>
    <scope>NUCLEOTIDE SEQUENCE</scope>
    <source>
        <strain evidence="1">MA461A</strain>
    </source>
</reference>
<sequence>MVQMLAIGKLPLLNPLYVQRDYDQNLEKLIKEKHTIVLCGALGTGKTQLARQFVNRILRSINNDSG</sequence>
<gene>
    <name evidence="1" type="ORF">RPERSI_LOCUS21537</name>
</gene>
<accession>A0ACA9RQC5</accession>
<feature type="non-terminal residue" evidence="1">
    <location>
        <position position="66"/>
    </location>
</feature>
<protein>
    <submittedName>
        <fullName evidence="1">29579_t:CDS:1</fullName>
    </submittedName>
</protein>
<proteinExistence type="predicted"/>
<evidence type="ECO:0000313" key="2">
    <source>
        <dbReference type="Proteomes" id="UP000789920"/>
    </source>
</evidence>
<organism evidence="1 2">
    <name type="scientific">Racocetra persica</name>
    <dbReference type="NCBI Taxonomy" id="160502"/>
    <lineage>
        <taxon>Eukaryota</taxon>
        <taxon>Fungi</taxon>
        <taxon>Fungi incertae sedis</taxon>
        <taxon>Mucoromycota</taxon>
        <taxon>Glomeromycotina</taxon>
        <taxon>Glomeromycetes</taxon>
        <taxon>Diversisporales</taxon>
        <taxon>Gigasporaceae</taxon>
        <taxon>Racocetra</taxon>
    </lineage>
</organism>